<accession>A0A3A1YN86</accession>
<comment type="caution">
    <text evidence="8">The sequence shown here is derived from an EMBL/GenBank/DDBJ whole genome shotgun (WGS) entry which is preliminary data.</text>
</comment>
<dbReference type="AlphaFoldDB" id="A0A3A1YN86"/>
<dbReference type="InterPro" id="IPR019734">
    <property type="entry name" value="TPR_rpt"/>
</dbReference>
<dbReference type="InterPro" id="IPR011990">
    <property type="entry name" value="TPR-like_helical_dom_sf"/>
</dbReference>
<dbReference type="NCBIfam" id="TIGR03142">
    <property type="entry name" value="cytochro_ccmI"/>
    <property type="match status" value="1"/>
</dbReference>
<dbReference type="InterPro" id="IPR051263">
    <property type="entry name" value="C-type_cytochrome_biogenesis"/>
</dbReference>
<dbReference type="SUPFAM" id="SSF48452">
    <property type="entry name" value="TPR-like"/>
    <property type="match status" value="1"/>
</dbReference>
<feature type="domain" description="Cytochrome c-type biogenesis protein H TPR" evidence="7">
    <location>
        <begin position="130"/>
        <end position="260"/>
    </location>
</feature>
<dbReference type="GO" id="GO:0005886">
    <property type="term" value="C:plasma membrane"/>
    <property type="evidence" value="ECO:0007669"/>
    <property type="project" value="TreeGrafter"/>
</dbReference>
<evidence type="ECO:0000256" key="4">
    <source>
        <dbReference type="ARBA" id="ARBA00022803"/>
    </source>
</evidence>
<feature type="transmembrane region" description="Helical" evidence="6">
    <location>
        <begin position="95"/>
        <end position="115"/>
    </location>
</feature>
<dbReference type="SMART" id="SM00028">
    <property type="entry name" value="TPR"/>
    <property type="match status" value="2"/>
</dbReference>
<evidence type="ECO:0000313" key="9">
    <source>
        <dbReference type="Proteomes" id="UP000266206"/>
    </source>
</evidence>
<dbReference type="RefSeq" id="WP_114421027.1">
    <property type="nucleotide sequence ID" value="NZ_NQYH01000013.1"/>
</dbReference>
<proteinExistence type="predicted"/>
<keyword evidence="4 5" id="KW-0802">TPR repeat</keyword>
<evidence type="ECO:0000256" key="5">
    <source>
        <dbReference type="PROSITE-ProRule" id="PRU00339"/>
    </source>
</evidence>
<comment type="subcellular location">
    <subcellularLocation>
        <location evidence="1">Cell envelope</location>
    </subcellularLocation>
</comment>
<dbReference type="InterPro" id="IPR017560">
    <property type="entry name" value="Cyt_c_biogenesis_CcmI"/>
</dbReference>
<evidence type="ECO:0000256" key="2">
    <source>
        <dbReference type="ARBA" id="ARBA00022737"/>
    </source>
</evidence>
<reference evidence="8 9" key="1">
    <citation type="submission" date="2017-08" db="EMBL/GenBank/DDBJ databases">
        <title>Pusillimonas indicus sp. nov., a member of the family Alcaligenaceae isolated from surface seawater.</title>
        <authorList>
            <person name="Li J."/>
        </authorList>
    </citation>
    <scope>NUCLEOTIDE SEQUENCE [LARGE SCALE GENOMIC DNA]</scope>
    <source>
        <strain evidence="8 9">L52-1-41</strain>
    </source>
</reference>
<evidence type="ECO:0000256" key="3">
    <source>
        <dbReference type="ARBA" id="ARBA00022748"/>
    </source>
</evidence>
<dbReference type="Gene3D" id="1.25.40.10">
    <property type="entry name" value="Tetratricopeptide repeat domain"/>
    <property type="match status" value="1"/>
</dbReference>
<evidence type="ECO:0000313" key="8">
    <source>
        <dbReference type="EMBL" id="RIY39743.1"/>
    </source>
</evidence>
<protein>
    <submittedName>
        <fullName evidence="8">C-type cytochrome biogenesis protein CcmI</fullName>
    </submittedName>
</protein>
<dbReference type="GO" id="GO:0017004">
    <property type="term" value="P:cytochrome complex assembly"/>
    <property type="evidence" value="ECO:0007669"/>
    <property type="project" value="UniProtKB-KW"/>
</dbReference>
<keyword evidence="6" id="KW-0812">Transmembrane</keyword>
<evidence type="ECO:0000259" key="7">
    <source>
        <dbReference type="Pfam" id="PF23914"/>
    </source>
</evidence>
<keyword evidence="2" id="KW-0677">Repeat</keyword>
<keyword evidence="3" id="KW-0201">Cytochrome c-type biogenesis</keyword>
<feature type="transmembrane region" description="Helical" evidence="6">
    <location>
        <begin position="6"/>
        <end position="25"/>
    </location>
</feature>
<dbReference type="PANTHER" id="PTHR47870:SF4">
    <property type="entry name" value="CYTOCHROME C-TYPE BIOGENESIS PROTEIN CYCH"/>
    <property type="match status" value="1"/>
</dbReference>
<keyword evidence="6" id="KW-0472">Membrane</keyword>
<dbReference type="Pfam" id="PF23914">
    <property type="entry name" value="TPR_CcmH_CycH"/>
    <property type="match status" value="1"/>
</dbReference>
<dbReference type="OrthoDB" id="9776053at2"/>
<dbReference type="InterPro" id="IPR056413">
    <property type="entry name" value="TPR_CcmH_CycH"/>
</dbReference>
<dbReference type="PROSITE" id="PS50005">
    <property type="entry name" value="TPR"/>
    <property type="match status" value="1"/>
</dbReference>
<dbReference type="GO" id="GO:0030313">
    <property type="term" value="C:cell envelope"/>
    <property type="evidence" value="ECO:0007669"/>
    <property type="project" value="UniProtKB-SubCell"/>
</dbReference>
<evidence type="ECO:0000256" key="6">
    <source>
        <dbReference type="SAM" id="Phobius"/>
    </source>
</evidence>
<organism evidence="8 9">
    <name type="scientific">Neopusillimonas maritima</name>
    <dbReference type="NCBI Taxonomy" id="2026239"/>
    <lineage>
        <taxon>Bacteria</taxon>
        <taxon>Pseudomonadati</taxon>
        <taxon>Pseudomonadota</taxon>
        <taxon>Betaproteobacteria</taxon>
        <taxon>Burkholderiales</taxon>
        <taxon>Alcaligenaceae</taxon>
        <taxon>Neopusillimonas</taxon>
    </lineage>
</organism>
<dbReference type="EMBL" id="NQYH01000013">
    <property type="protein sequence ID" value="RIY39743.1"/>
    <property type="molecule type" value="Genomic_DNA"/>
</dbReference>
<evidence type="ECO:0000256" key="1">
    <source>
        <dbReference type="ARBA" id="ARBA00004196"/>
    </source>
</evidence>
<dbReference type="Proteomes" id="UP000266206">
    <property type="component" value="Unassembled WGS sequence"/>
</dbReference>
<keyword evidence="6" id="KW-1133">Transmembrane helix</keyword>
<sequence length="285" mass="31243">MSHTFILFAALLVTGVVLPLGLVLWRSPRNDSNLEHQAVNATVLCDQLRELEHDRVSGTLSARDHAEARQDIQRRVLDEVEPARTGTMARQGGKYSAVVLSIALPLASALTYLALGNPATIAPEPIQSPARVTQADVQSMVESLAARLERNPDDPAGWLMLARSYRYFERYEEAAQAFGKATTVIEADPLALAEYAETLARSSSEGFEGKPEQLIERALSLDPNQPFALTLAGAAALERRDYQEAIQSWQKLLALLPDGSDASRAVAGSIERARREQGRFVPQER</sequence>
<feature type="repeat" description="TPR" evidence="5">
    <location>
        <begin position="226"/>
        <end position="259"/>
    </location>
</feature>
<dbReference type="PANTHER" id="PTHR47870">
    <property type="entry name" value="CYTOCHROME C-TYPE BIOGENESIS PROTEIN CCMH"/>
    <property type="match status" value="1"/>
</dbReference>
<name>A0A3A1YN86_9BURK</name>
<gene>
    <name evidence="8" type="primary">ccmI</name>
    <name evidence="8" type="ORF">CJP73_12935</name>
</gene>